<proteinExistence type="inferred from homology"/>
<evidence type="ECO:0000313" key="5">
    <source>
        <dbReference type="Proteomes" id="UP000094236"/>
    </source>
</evidence>
<organism evidence="4 5">
    <name type="scientific">Pachysolen tannophilus NRRL Y-2460</name>
    <dbReference type="NCBI Taxonomy" id="669874"/>
    <lineage>
        <taxon>Eukaryota</taxon>
        <taxon>Fungi</taxon>
        <taxon>Dikarya</taxon>
        <taxon>Ascomycota</taxon>
        <taxon>Saccharomycotina</taxon>
        <taxon>Pichiomycetes</taxon>
        <taxon>Pachysolenaceae</taxon>
        <taxon>Pachysolen</taxon>
    </lineage>
</organism>
<evidence type="ECO:0000256" key="3">
    <source>
        <dbReference type="SAM" id="MobiDB-lite"/>
    </source>
</evidence>
<feature type="region of interest" description="Disordered" evidence="3">
    <location>
        <begin position="1"/>
        <end position="39"/>
    </location>
</feature>
<dbReference type="AlphaFoldDB" id="A0A1E4TRK5"/>
<evidence type="ECO:0000256" key="1">
    <source>
        <dbReference type="ARBA" id="ARBA00011069"/>
    </source>
</evidence>
<dbReference type="PANTHER" id="PTHR31809:SF0">
    <property type="entry name" value="BUD13 HOMOLOG"/>
    <property type="match status" value="1"/>
</dbReference>
<dbReference type="EMBL" id="KV454016">
    <property type="protein sequence ID" value="ODV94393.1"/>
    <property type="molecule type" value="Genomic_DNA"/>
</dbReference>
<dbReference type="InterPro" id="IPR018609">
    <property type="entry name" value="Bud13"/>
</dbReference>
<dbReference type="GO" id="GO:0005684">
    <property type="term" value="C:U2-type spliceosomal complex"/>
    <property type="evidence" value="ECO:0007669"/>
    <property type="project" value="TreeGrafter"/>
</dbReference>
<comment type="similarity">
    <text evidence="1">Belongs to the CWC26 family.</text>
</comment>
<dbReference type="InterPro" id="IPR051112">
    <property type="entry name" value="CWC26_splicing_factor"/>
</dbReference>
<accession>A0A1E4TRK5</accession>
<evidence type="ECO:0000256" key="2">
    <source>
        <dbReference type="ARBA" id="ARBA00020644"/>
    </source>
</evidence>
<evidence type="ECO:0000313" key="4">
    <source>
        <dbReference type="EMBL" id="ODV94393.1"/>
    </source>
</evidence>
<dbReference type="STRING" id="669874.A0A1E4TRK5"/>
<protein>
    <recommendedName>
        <fullName evidence="2">Pre-mRNA-splicing factor CWC26</fullName>
    </recommendedName>
</protein>
<dbReference type="Proteomes" id="UP000094236">
    <property type="component" value="Unassembled WGS sequence"/>
</dbReference>
<dbReference type="Pfam" id="PF09736">
    <property type="entry name" value="Bud13"/>
    <property type="match status" value="1"/>
</dbReference>
<dbReference type="GO" id="GO:0070274">
    <property type="term" value="C:RES complex"/>
    <property type="evidence" value="ECO:0007669"/>
    <property type="project" value="TreeGrafter"/>
</dbReference>
<name>A0A1E4TRK5_PACTA</name>
<dbReference type="PANTHER" id="PTHR31809">
    <property type="entry name" value="BUD13 HOMOLOG"/>
    <property type="match status" value="1"/>
</dbReference>
<gene>
    <name evidence="4" type="ORF">PACTADRAFT_4335</name>
</gene>
<dbReference type="GO" id="GO:0000398">
    <property type="term" value="P:mRNA splicing, via spliceosome"/>
    <property type="evidence" value="ECO:0007669"/>
    <property type="project" value="TreeGrafter"/>
</dbReference>
<sequence length="334" mass="38932">MSSSLADYLAKNYLGTDSKKKRKTHRDKESRDEKKLADTTIITTEDRAPINNIHNNLQEEESQVISGVVDNDGDEDEDEEGPLKIKSRKIVKKNLGWKKVKSGDDHDNKIIRPKADVTTEISEKAKPKLESGAAAGLHTGAEVSEAIRLKQDQEYNQYLETLGDVDHNNEETIHRDAKGNIIDIKKLKELRKQEISVKRAKLLEEQEQIKSLNKDLLKDLDQRQEFEKLQKLKSMNVYKDDLELNLKQTSQLRTDDPLLMYDETKAKELQKGRYRSRTGRKLYKHPYPENRFNIAPGWRWDGIDRSNGFERKWFDKQSEINTKKILNYTMQEDY</sequence>
<reference evidence="5" key="1">
    <citation type="submission" date="2016-05" db="EMBL/GenBank/DDBJ databases">
        <title>Comparative genomics of biotechnologically important yeasts.</title>
        <authorList>
            <consortium name="DOE Joint Genome Institute"/>
            <person name="Riley R."/>
            <person name="Haridas S."/>
            <person name="Wolfe K.H."/>
            <person name="Lopes M.R."/>
            <person name="Hittinger C.T."/>
            <person name="Goker M."/>
            <person name="Salamov A."/>
            <person name="Wisecaver J."/>
            <person name="Long T.M."/>
            <person name="Aerts A.L."/>
            <person name="Barry K."/>
            <person name="Choi C."/>
            <person name="Clum A."/>
            <person name="Coughlan A.Y."/>
            <person name="Deshpande S."/>
            <person name="Douglass A.P."/>
            <person name="Hanson S.J."/>
            <person name="Klenk H.-P."/>
            <person name="Labutti K."/>
            <person name="Lapidus A."/>
            <person name="Lindquist E."/>
            <person name="Lipzen A."/>
            <person name="Meier-Kolthoff J.P."/>
            <person name="Ohm R.A."/>
            <person name="Otillar R.P."/>
            <person name="Pangilinan J."/>
            <person name="Peng Y."/>
            <person name="Rokas A."/>
            <person name="Rosa C.A."/>
            <person name="Scheuner C."/>
            <person name="Sibirny A.A."/>
            <person name="Slot J.C."/>
            <person name="Stielow J.B."/>
            <person name="Sun H."/>
            <person name="Kurtzman C.P."/>
            <person name="Blackwell M."/>
            <person name="Grigoriev I.V."/>
            <person name="Jeffries T.W."/>
        </authorList>
    </citation>
    <scope>NUCLEOTIDE SEQUENCE [LARGE SCALE GENOMIC DNA]</scope>
    <source>
        <strain evidence="5">NRRL Y-2460</strain>
    </source>
</reference>
<feature type="compositionally biased region" description="Basic and acidic residues" evidence="3">
    <location>
        <begin position="26"/>
        <end position="37"/>
    </location>
</feature>
<dbReference type="GO" id="GO:0003723">
    <property type="term" value="F:RNA binding"/>
    <property type="evidence" value="ECO:0007669"/>
    <property type="project" value="TreeGrafter"/>
</dbReference>
<dbReference type="OrthoDB" id="6022at2759"/>
<keyword evidence="5" id="KW-1185">Reference proteome</keyword>